<sequence>MAAPLLPNEQPFHQFLENQKKGETPEVPADPKSGSPALTDPSVPAAANLAMDDMPQSKSLKNDLSEDLGPSTNKRALTRAQTAPNLTATVQSLTADFDLLGLESAPATKGGKPGKETQVALAARNDRNFVKLALVLGKMDRRAQRLTRTVDNLVTETSVSIATRVHSSAGDHPASGSPDVGSPHSTQSSPSSVAGYDAENEINKELSTLDGRIQDIVGTLEDHSASLSSYKSELKRIKATIIQAGPGSVTELLDVFAKQFATITEDRDRIIAEVRADADNQAKINAEHVKALDAAQEQFRKITAKVALLSITAAPPFPTRPRSRALTRSRSRSRTRRTRSRSPQRIGRARSRSSDGNHVDAKRHQAAPLGEAEMRACIRMGPISMFIPVYARLPAPPSSILIDHPPLASSFSPGPESPFFSLLALIPSRPAVHPSGCESRWTRPRSPSCVQYLPEHPRTACTADLNRIWGSLSKRQELQDRKLADYLLNALPHKVLTADKFKSERIPADGVAFYTEGIWEQVQTNKTKSQCRPMEAGRFVDGLGAMMRAWCTDALTRYDRDTSRYHAGVYQRKRTNLLAALDAARKVPFTALALAAPPTPDFAVCTISFCTSFRPASRDLTLETKSPRCGQMCAVVYGVLPSESPSSPTDIQSHRNLRPQMMDFVATSQPSDDGEDYSWGLTPQAPTAATESAADDFDLPQQIEGLLVPVLVPVLTKHGCQSRSPGSPRKTGSTCEPAAIEISTPPLRPLKLIHRVSLAPAVQKKRVRACAKARRVVKILRYLAKETARMRHKHRALCAFIRESGLPVTKENLFSID</sequence>
<comment type="caution">
    <text evidence="2">The sequence shown here is derived from an EMBL/GenBank/DDBJ whole genome shotgun (WGS) entry which is preliminary data.</text>
</comment>
<gene>
    <name evidence="2" type="ORF">B0H15DRAFT_943645</name>
</gene>
<feature type="region of interest" description="Disordered" evidence="1">
    <location>
        <begin position="164"/>
        <end position="195"/>
    </location>
</feature>
<organism evidence="2 3">
    <name type="scientific">Mycena belliarum</name>
    <dbReference type="NCBI Taxonomy" id="1033014"/>
    <lineage>
        <taxon>Eukaryota</taxon>
        <taxon>Fungi</taxon>
        <taxon>Dikarya</taxon>
        <taxon>Basidiomycota</taxon>
        <taxon>Agaricomycotina</taxon>
        <taxon>Agaricomycetes</taxon>
        <taxon>Agaricomycetidae</taxon>
        <taxon>Agaricales</taxon>
        <taxon>Marasmiineae</taxon>
        <taxon>Mycenaceae</taxon>
        <taxon>Mycena</taxon>
    </lineage>
</organism>
<feature type="compositionally biased region" description="Basic residues" evidence="1">
    <location>
        <begin position="321"/>
        <end position="351"/>
    </location>
</feature>
<keyword evidence="3" id="KW-1185">Reference proteome</keyword>
<dbReference type="EMBL" id="JARJCN010000004">
    <property type="protein sequence ID" value="KAJ7101309.1"/>
    <property type="molecule type" value="Genomic_DNA"/>
</dbReference>
<evidence type="ECO:0000256" key="1">
    <source>
        <dbReference type="SAM" id="MobiDB-lite"/>
    </source>
</evidence>
<protein>
    <submittedName>
        <fullName evidence="2">Uncharacterized protein</fullName>
    </submittedName>
</protein>
<feature type="region of interest" description="Disordered" evidence="1">
    <location>
        <begin position="1"/>
        <end position="71"/>
    </location>
</feature>
<name>A0AAD6UJV5_9AGAR</name>
<feature type="compositionally biased region" description="Low complexity" evidence="1">
    <location>
        <begin position="182"/>
        <end position="192"/>
    </location>
</feature>
<proteinExistence type="predicted"/>
<evidence type="ECO:0000313" key="3">
    <source>
        <dbReference type="Proteomes" id="UP001222325"/>
    </source>
</evidence>
<feature type="compositionally biased region" description="Basic and acidic residues" evidence="1">
    <location>
        <begin position="352"/>
        <end position="363"/>
    </location>
</feature>
<dbReference type="Proteomes" id="UP001222325">
    <property type="component" value="Unassembled WGS sequence"/>
</dbReference>
<feature type="region of interest" description="Disordered" evidence="1">
    <location>
        <begin position="315"/>
        <end position="367"/>
    </location>
</feature>
<evidence type="ECO:0000313" key="2">
    <source>
        <dbReference type="EMBL" id="KAJ7101309.1"/>
    </source>
</evidence>
<accession>A0AAD6UJV5</accession>
<dbReference type="AlphaFoldDB" id="A0AAD6UJV5"/>
<reference evidence="2" key="1">
    <citation type="submission" date="2023-03" db="EMBL/GenBank/DDBJ databases">
        <title>Massive genome expansion in bonnet fungi (Mycena s.s.) driven by repeated elements and novel gene families across ecological guilds.</title>
        <authorList>
            <consortium name="Lawrence Berkeley National Laboratory"/>
            <person name="Harder C.B."/>
            <person name="Miyauchi S."/>
            <person name="Viragh M."/>
            <person name="Kuo A."/>
            <person name="Thoen E."/>
            <person name="Andreopoulos B."/>
            <person name="Lu D."/>
            <person name="Skrede I."/>
            <person name="Drula E."/>
            <person name="Henrissat B."/>
            <person name="Morin E."/>
            <person name="Kohler A."/>
            <person name="Barry K."/>
            <person name="LaButti K."/>
            <person name="Morin E."/>
            <person name="Salamov A."/>
            <person name="Lipzen A."/>
            <person name="Mereny Z."/>
            <person name="Hegedus B."/>
            <person name="Baldrian P."/>
            <person name="Stursova M."/>
            <person name="Weitz H."/>
            <person name="Taylor A."/>
            <person name="Grigoriev I.V."/>
            <person name="Nagy L.G."/>
            <person name="Martin F."/>
            <person name="Kauserud H."/>
        </authorList>
    </citation>
    <scope>NUCLEOTIDE SEQUENCE</scope>
    <source>
        <strain evidence="2">CBHHK173m</strain>
    </source>
</reference>